<dbReference type="Proteomes" id="UP001231124">
    <property type="component" value="Unassembled WGS sequence"/>
</dbReference>
<gene>
    <name evidence="3" type="ORF">QO012_002345</name>
</gene>
<name>A0ABU0HZR7_9HYPH</name>
<feature type="transmembrane region" description="Helical" evidence="1">
    <location>
        <begin position="166"/>
        <end position="188"/>
    </location>
</feature>
<dbReference type="InterPro" id="IPR029787">
    <property type="entry name" value="Nucleotide_cyclase"/>
</dbReference>
<keyword evidence="1" id="KW-0812">Transmembrane</keyword>
<dbReference type="SUPFAM" id="SSF55073">
    <property type="entry name" value="Nucleotide cyclase"/>
    <property type="match status" value="1"/>
</dbReference>
<dbReference type="InterPro" id="IPR050697">
    <property type="entry name" value="Adenylyl/Guanylyl_Cyclase_3/4"/>
</dbReference>
<protein>
    <submittedName>
        <fullName evidence="3">Class 3 adenylate cyclase</fullName>
    </submittedName>
</protein>
<feature type="domain" description="Guanylate cyclase" evidence="2">
    <location>
        <begin position="236"/>
        <end position="367"/>
    </location>
</feature>
<dbReference type="InterPro" id="IPR001054">
    <property type="entry name" value="A/G_cyclase"/>
</dbReference>
<feature type="transmembrane region" description="Helical" evidence="1">
    <location>
        <begin position="26"/>
        <end position="43"/>
    </location>
</feature>
<evidence type="ECO:0000256" key="1">
    <source>
        <dbReference type="SAM" id="Phobius"/>
    </source>
</evidence>
<dbReference type="PANTHER" id="PTHR43081:SF1">
    <property type="entry name" value="ADENYLATE CYCLASE, TERMINAL-DIFFERENTIATION SPECIFIC"/>
    <property type="match status" value="1"/>
</dbReference>
<dbReference type="PROSITE" id="PS50125">
    <property type="entry name" value="GUANYLATE_CYCLASE_2"/>
    <property type="match status" value="1"/>
</dbReference>
<dbReference type="Gene3D" id="3.30.70.1230">
    <property type="entry name" value="Nucleotide cyclase"/>
    <property type="match status" value="1"/>
</dbReference>
<dbReference type="RefSeq" id="WP_238202300.1">
    <property type="nucleotide sequence ID" value="NZ_BPQE01000009.1"/>
</dbReference>
<dbReference type="SMART" id="SM00044">
    <property type="entry name" value="CYCc"/>
    <property type="match status" value="1"/>
</dbReference>
<keyword evidence="1" id="KW-0472">Membrane</keyword>
<reference evidence="3 4" key="1">
    <citation type="submission" date="2023-07" db="EMBL/GenBank/DDBJ databases">
        <title>Genomic Encyclopedia of Type Strains, Phase IV (KMG-IV): sequencing the most valuable type-strain genomes for metagenomic binning, comparative biology and taxonomic classification.</title>
        <authorList>
            <person name="Goeker M."/>
        </authorList>
    </citation>
    <scope>NUCLEOTIDE SEQUENCE [LARGE SCALE GENOMIC DNA]</scope>
    <source>
        <strain evidence="3 4">DSM 19013</strain>
    </source>
</reference>
<sequence length="432" mass="45508">MTPPAHRDDDARALQVMQRGGGSRLIALRIVIILVLLMAAQAHDGSLHALSHWFILGLYAVGAAWFGWRESQRRPLTAAHAWTGTGLNAVLAVYVIVEHMMAGGGNGEGADTVSRLPAFLLLLQTGLTMQVSHTVLFCGIVTGSWVAALLAGFAFPGLFPGFDADFMIQVIGLATFVATGLLVVDGVARLRRAVERTLVVERERSHLARFVPGPVARDIAQDLADDALGLHRRHACLLILDIRGFSSLSQRHPPEVMVAALMAVRGEAQAAVTAQGGIVDKYIGDAVLAQFITGTPEAQARAAATCALDIQARLARVNGEREAAGLFPIRTATALHAGNLLVGVFDDGVRAEYTVLGPAMNTLARIEARTKAADLAIAASPEIVALLGGPQGAPFRMRAVPGTACEGQGDLYALDPARQAASVSSPEREPAA</sequence>
<dbReference type="CDD" id="cd07302">
    <property type="entry name" value="CHD"/>
    <property type="match status" value="1"/>
</dbReference>
<organism evidence="3 4">
    <name type="scientific">Methylobacterium aerolatum</name>
    <dbReference type="NCBI Taxonomy" id="418708"/>
    <lineage>
        <taxon>Bacteria</taxon>
        <taxon>Pseudomonadati</taxon>
        <taxon>Pseudomonadota</taxon>
        <taxon>Alphaproteobacteria</taxon>
        <taxon>Hyphomicrobiales</taxon>
        <taxon>Methylobacteriaceae</taxon>
        <taxon>Methylobacterium</taxon>
    </lineage>
</organism>
<accession>A0ABU0HZR7</accession>
<evidence type="ECO:0000313" key="4">
    <source>
        <dbReference type="Proteomes" id="UP001231124"/>
    </source>
</evidence>
<keyword evidence="4" id="KW-1185">Reference proteome</keyword>
<dbReference type="Pfam" id="PF00211">
    <property type="entry name" value="Guanylate_cyc"/>
    <property type="match status" value="1"/>
</dbReference>
<dbReference type="EMBL" id="JAUSVP010000006">
    <property type="protein sequence ID" value="MDQ0447840.1"/>
    <property type="molecule type" value="Genomic_DNA"/>
</dbReference>
<feature type="transmembrane region" description="Helical" evidence="1">
    <location>
        <begin position="49"/>
        <end position="68"/>
    </location>
</feature>
<comment type="caution">
    <text evidence="3">The sequence shown here is derived from an EMBL/GenBank/DDBJ whole genome shotgun (WGS) entry which is preliminary data.</text>
</comment>
<dbReference type="PANTHER" id="PTHR43081">
    <property type="entry name" value="ADENYLATE CYCLASE, TERMINAL-DIFFERENTIATION SPECIFIC-RELATED"/>
    <property type="match status" value="1"/>
</dbReference>
<keyword evidence="1" id="KW-1133">Transmembrane helix</keyword>
<evidence type="ECO:0000313" key="3">
    <source>
        <dbReference type="EMBL" id="MDQ0447840.1"/>
    </source>
</evidence>
<feature type="transmembrane region" description="Helical" evidence="1">
    <location>
        <begin position="134"/>
        <end position="154"/>
    </location>
</feature>
<evidence type="ECO:0000259" key="2">
    <source>
        <dbReference type="PROSITE" id="PS50125"/>
    </source>
</evidence>
<proteinExistence type="predicted"/>